<gene>
    <name evidence="5" type="ORF">O4J56_13125</name>
</gene>
<comment type="caution">
    <text evidence="5">The sequence shown here is derived from an EMBL/GenBank/DDBJ whole genome shotgun (WGS) entry which is preliminary data.</text>
</comment>
<dbReference type="EMBL" id="JAQFWQ010000032">
    <property type="protein sequence ID" value="MDA2811577.1"/>
    <property type="molecule type" value="Genomic_DNA"/>
</dbReference>
<evidence type="ECO:0000313" key="5">
    <source>
        <dbReference type="EMBL" id="MDA2811577.1"/>
    </source>
</evidence>
<dbReference type="PANTHER" id="PTHR42756:SF1">
    <property type="entry name" value="TRANSCRIPTIONAL REPRESSOR OF EMRAB OPERON"/>
    <property type="match status" value="1"/>
</dbReference>
<keyword evidence="1" id="KW-0805">Transcription regulation</keyword>
<evidence type="ECO:0000256" key="1">
    <source>
        <dbReference type="ARBA" id="ARBA00023015"/>
    </source>
</evidence>
<evidence type="ECO:0000256" key="2">
    <source>
        <dbReference type="ARBA" id="ARBA00023125"/>
    </source>
</evidence>
<evidence type="ECO:0000259" key="4">
    <source>
        <dbReference type="PROSITE" id="PS50995"/>
    </source>
</evidence>
<dbReference type="InterPro" id="IPR036388">
    <property type="entry name" value="WH-like_DNA-bd_sf"/>
</dbReference>
<dbReference type="SUPFAM" id="SSF46785">
    <property type="entry name" value="Winged helix' DNA-binding domain"/>
    <property type="match status" value="1"/>
</dbReference>
<keyword evidence="6" id="KW-1185">Reference proteome</keyword>
<accession>A0ABT4U3P3</accession>
<dbReference type="RefSeq" id="WP_270686077.1">
    <property type="nucleotide sequence ID" value="NZ_JAQFWQ010000032.1"/>
</dbReference>
<reference evidence="5 6" key="1">
    <citation type="submission" date="2023-01" db="EMBL/GenBank/DDBJ databases">
        <title>Draft genome sequence of Nocardiopsis sp. RSe5-2 isolated from halophytes.</title>
        <authorList>
            <person name="Duangmal K."/>
            <person name="Chantavorakit T."/>
        </authorList>
    </citation>
    <scope>NUCLEOTIDE SEQUENCE [LARGE SCALE GENOMIC DNA]</scope>
    <source>
        <strain evidence="5 6">RSe5-2</strain>
    </source>
</reference>
<dbReference type="Proteomes" id="UP001527866">
    <property type="component" value="Unassembled WGS sequence"/>
</dbReference>
<dbReference type="Gene3D" id="1.10.10.10">
    <property type="entry name" value="Winged helix-like DNA-binding domain superfamily/Winged helix DNA-binding domain"/>
    <property type="match status" value="1"/>
</dbReference>
<dbReference type="PANTHER" id="PTHR42756">
    <property type="entry name" value="TRANSCRIPTIONAL REGULATOR, MARR"/>
    <property type="match status" value="1"/>
</dbReference>
<dbReference type="PRINTS" id="PR00598">
    <property type="entry name" value="HTHMARR"/>
</dbReference>
<sequence length="153" mass="17592">MQEWLRTWEDDFVPSFWRAKNAMLQAAGTAFERHGVREGQQFVLMCLWREDGLSPGEIARRLGLSTPTVTRTAGRLEASGLVERHPHPTDARLVSVRLTEKGWSLREALDQEMNTLSSRALHGFTEEERESFRRMLEAMATNLRPPRPSDDKE</sequence>
<organism evidence="5 6">
    <name type="scientific">Nocardiopsis endophytica</name>
    <dbReference type="NCBI Taxonomy" id="3018445"/>
    <lineage>
        <taxon>Bacteria</taxon>
        <taxon>Bacillati</taxon>
        <taxon>Actinomycetota</taxon>
        <taxon>Actinomycetes</taxon>
        <taxon>Streptosporangiales</taxon>
        <taxon>Nocardiopsidaceae</taxon>
        <taxon>Nocardiopsis</taxon>
    </lineage>
</organism>
<name>A0ABT4U3P3_9ACTN</name>
<evidence type="ECO:0000256" key="3">
    <source>
        <dbReference type="ARBA" id="ARBA00023163"/>
    </source>
</evidence>
<dbReference type="PROSITE" id="PS50995">
    <property type="entry name" value="HTH_MARR_2"/>
    <property type="match status" value="1"/>
</dbReference>
<dbReference type="InterPro" id="IPR011991">
    <property type="entry name" value="ArsR-like_HTH"/>
</dbReference>
<keyword evidence="2" id="KW-0238">DNA-binding</keyword>
<dbReference type="SMART" id="SM00347">
    <property type="entry name" value="HTH_MARR"/>
    <property type="match status" value="1"/>
</dbReference>
<feature type="domain" description="HTH marR-type" evidence="4">
    <location>
        <begin position="1"/>
        <end position="141"/>
    </location>
</feature>
<dbReference type="Pfam" id="PF01047">
    <property type="entry name" value="MarR"/>
    <property type="match status" value="1"/>
</dbReference>
<protein>
    <submittedName>
        <fullName evidence="5">MarR family transcriptional regulator</fullName>
    </submittedName>
</protein>
<dbReference type="InterPro" id="IPR000835">
    <property type="entry name" value="HTH_MarR-typ"/>
</dbReference>
<dbReference type="CDD" id="cd00090">
    <property type="entry name" value="HTH_ARSR"/>
    <property type="match status" value="1"/>
</dbReference>
<proteinExistence type="predicted"/>
<evidence type="ECO:0000313" key="6">
    <source>
        <dbReference type="Proteomes" id="UP001527866"/>
    </source>
</evidence>
<dbReference type="InterPro" id="IPR036390">
    <property type="entry name" value="WH_DNA-bd_sf"/>
</dbReference>
<keyword evidence="3" id="KW-0804">Transcription</keyword>